<evidence type="ECO:0000313" key="6">
    <source>
        <dbReference type="Proteomes" id="UP001165287"/>
    </source>
</evidence>
<keyword evidence="6" id="KW-1185">Reference proteome</keyword>
<dbReference type="NCBIfam" id="NF038402">
    <property type="entry name" value="TroA_like"/>
    <property type="match status" value="1"/>
</dbReference>
<gene>
    <name evidence="5" type="ORF">K9V48_12625</name>
</gene>
<feature type="domain" description="Fe/B12 periplasmic-binding" evidence="4">
    <location>
        <begin position="75"/>
        <end position="329"/>
    </location>
</feature>
<dbReference type="CDD" id="cd01143">
    <property type="entry name" value="YvrC"/>
    <property type="match status" value="1"/>
</dbReference>
<proteinExistence type="inferred from homology"/>
<dbReference type="PROSITE" id="PS50983">
    <property type="entry name" value="FE_B12_PBP"/>
    <property type="match status" value="1"/>
</dbReference>
<accession>A0ABS7URY3</accession>
<dbReference type="InterPro" id="IPR054828">
    <property type="entry name" value="Vit_B12_bind_prot"/>
</dbReference>
<dbReference type="PROSITE" id="PS51257">
    <property type="entry name" value="PROKAR_LIPOPROTEIN"/>
    <property type="match status" value="1"/>
</dbReference>
<dbReference type="PANTHER" id="PTHR30535">
    <property type="entry name" value="VITAMIN B12-BINDING PROTEIN"/>
    <property type="match status" value="1"/>
</dbReference>
<evidence type="ECO:0000313" key="5">
    <source>
        <dbReference type="EMBL" id="MBZ5751071.1"/>
    </source>
</evidence>
<dbReference type="InterPro" id="IPR002491">
    <property type="entry name" value="ABC_transptr_periplasmic_BD"/>
</dbReference>
<evidence type="ECO:0000256" key="2">
    <source>
        <dbReference type="ARBA" id="ARBA00022729"/>
    </source>
</evidence>
<evidence type="ECO:0000259" key="4">
    <source>
        <dbReference type="PROSITE" id="PS50983"/>
    </source>
</evidence>
<dbReference type="Gene3D" id="3.40.50.1980">
    <property type="entry name" value="Nitrogenase molybdenum iron protein domain"/>
    <property type="match status" value="2"/>
</dbReference>
<name>A0ABS7URY3_9BACI</name>
<keyword evidence="2" id="KW-0732">Signal</keyword>
<comment type="similarity">
    <text evidence="1">Belongs to the bacterial solute-binding protein 8 family.</text>
</comment>
<dbReference type="Pfam" id="PF01497">
    <property type="entry name" value="Peripla_BP_2"/>
    <property type="match status" value="1"/>
</dbReference>
<dbReference type="RefSeq" id="WP_224139348.1">
    <property type="nucleotide sequence ID" value="NZ_JAIQUM010000025.1"/>
</dbReference>
<dbReference type="Proteomes" id="UP001165287">
    <property type="component" value="Unassembled WGS sequence"/>
</dbReference>
<reference evidence="5" key="1">
    <citation type="submission" date="2024-05" db="EMBL/GenBank/DDBJ databases">
        <title>Metabacillus sp. nov., isolated from the rhizosphere soil of tomato plants.</title>
        <authorList>
            <person name="Ma R."/>
        </authorList>
    </citation>
    <scope>NUCLEOTIDE SEQUENCE</scope>
    <source>
        <strain evidence="5">DBTR6</strain>
    </source>
</reference>
<evidence type="ECO:0000256" key="3">
    <source>
        <dbReference type="SAM" id="MobiDB-lite"/>
    </source>
</evidence>
<dbReference type="InterPro" id="IPR050902">
    <property type="entry name" value="ABC_Transporter_SBP"/>
</dbReference>
<comment type="caution">
    <text evidence="5">The sequence shown here is derived from an EMBL/GenBank/DDBJ whole genome shotgun (WGS) entry which is preliminary data.</text>
</comment>
<feature type="region of interest" description="Disordered" evidence="3">
    <location>
        <begin position="32"/>
        <end position="55"/>
    </location>
</feature>
<evidence type="ECO:0000256" key="1">
    <source>
        <dbReference type="ARBA" id="ARBA00008814"/>
    </source>
</evidence>
<dbReference type="SUPFAM" id="SSF53807">
    <property type="entry name" value="Helical backbone' metal receptor"/>
    <property type="match status" value="1"/>
</dbReference>
<dbReference type="EMBL" id="JAIQUM010000025">
    <property type="protein sequence ID" value="MBZ5751071.1"/>
    <property type="molecule type" value="Genomic_DNA"/>
</dbReference>
<protein>
    <submittedName>
        <fullName evidence="5">ABC transporter substrate-binding protein</fullName>
    </submittedName>
</protein>
<organism evidence="5 6">
    <name type="scientific">Metabacillus rhizolycopersici</name>
    <dbReference type="NCBI Taxonomy" id="2875709"/>
    <lineage>
        <taxon>Bacteria</taxon>
        <taxon>Bacillati</taxon>
        <taxon>Bacillota</taxon>
        <taxon>Bacilli</taxon>
        <taxon>Bacillales</taxon>
        <taxon>Bacillaceae</taxon>
        <taxon>Metabacillus</taxon>
    </lineage>
</organism>
<sequence>MTTPGIKKSLFLSIMFSMMIVFMIGCGVSEEKATDENDTTVESNSTNEAKDNSDFPVTVVDGTGEEVTIDSEPQTIVSVIPSNTEITFALGQGDKVIGVDEYSNYPPEVQKIEKIGNQEMNVEKILALQPDLALVTDFQHENNAEILQQFKDAGIDVIVIGSAESFENVYNTISLIGQVTGAPEEAETIVQEMKDRLAEIQEKAKAVTEKKRVWVEVSPAPDIFTTGQGTFMNEMLEVINATNTAGEKTGWVKLTEEEIVTLNPEVIITTYGYYVENPEEGVLSRAGWDEVPAIKAEQVFDVNNDTVTRPGPRLIDGVETLAKLIYPEVFSE</sequence>
<dbReference type="PANTHER" id="PTHR30535:SF34">
    <property type="entry name" value="MOLYBDATE-BINDING PROTEIN MOLA"/>
    <property type="match status" value="1"/>
</dbReference>